<accession>A0A0E9VE18</accession>
<sequence length="23" mass="2399">MLSRSVAEPQSTPSLPIAIGKCL</sequence>
<proteinExistence type="predicted"/>
<protein>
    <submittedName>
        <fullName evidence="1">Uncharacterized protein</fullName>
    </submittedName>
</protein>
<dbReference type="EMBL" id="GBXM01032290">
    <property type="protein sequence ID" value="JAH76287.1"/>
    <property type="molecule type" value="Transcribed_RNA"/>
</dbReference>
<dbReference type="AlphaFoldDB" id="A0A0E9VE18"/>
<name>A0A0E9VE18_ANGAN</name>
<evidence type="ECO:0000313" key="1">
    <source>
        <dbReference type="EMBL" id="JAH76287.1"/>
    </source>
</evidence>
<reference evidence="1" key="2">
    <citation type="journal article" date="2015" name="Fish Shellfish Immunol.">
        <title>Early steps in the European eel (Anguilla anguilla)-Vibrio vulnificus interaction in the gills: Role of the RtxA13 toxin.</title>
        <authorList>
            <person name="Callol A."/>
            <person name="Pajuelo D."/>
            <person name="Ebbesson L."/>
            <person name="Teles M."/>
            <person name="MacKenzie S."/>
            <person name="Amaro C."/>
        </authorList>
    </citation>
    <scope>NUCLEOTIDE SEQUENCE</scope>
</reference>
<organism evidence="1">
    <name type="scientific">Anguilla anguilla</name>
    <name type="common">European freshwater eel</name>
    <name type="synonym">Muraena anguilla</name>
    <dbReference type="NCBI Taxonomy" id="7936"/>
    <lineage>
        <taxon>Eukaryota</taxon>
        <taxon>Metazoa</taxon>
        <taxon>Chordata</taxon>
        <taxon>Craniata</taxon>
        <taxon>Vertebrata</taxon>
        <taxon>Euteleostomi</taxon>
        <taxon>Actinopterygii</taxon>
        <taxon>Neopterygii</taxon>
        <taxon>Teleostei</taxon>
        <taxon>Anguilliformes</taxon>
        <taxon>Anguillidae</taxon>
        <taxon>Anguilla</taxon>
    </lineage>
</organism>
<reference evidence="1" key="1">
    <citation type="submission" date="2014-11" db="EMBL/GenBank/DDBJ databases">
        <authorList>
            <person name="Amaro Gonzalez C."/>
        </authorList>
    </citation>
    <scope>NUCLEOTIDE SEQUENCE</scope>
</reference>